<gene>
    <name evidence="3" type="primary">LOC115883719</name>
</gene>
<evidence type="ECO:0000313" key="2">
    <source>
        <dbReference type="Proteomes" id="UP000504635"/>
    </source>
</evidence>
<dbReference type="PANTHER" id="PTHR46609">
    <property type="entry name" value="EXONUCLEASE, PHAGE-TYPE/RECB, C-TERMINAL DOMAIN-CONTAINING PROTEIN"/>
    <property type="match status" value="1"/>
</dbReference>
<dbReference type="InterPro" id="IPR011335">
    <property type="entry name" value="Restrct_endonuc-II-like"/>
</dbReference>
<keyword evidence="2" id="KW-1185">Reference proteome</keyword>
<dbReference type="Gene3D" id="3.90.320.10">
    <property type="match status" value="1"/>
</dbReference>
<evidence type="ECO:0000313" key="3">
    <source>
        <dbReference type="RefSeq" id="XP_030757979.1"/>
    </source>
</evidence>
<dbReference type="SUPFAM" id="SSF52980">
    <property type="entry name" value="Restriction endonuclease-like"/>
    <property type="match status" value="1"/>
</dbReference>
<dbReference type="AlphaFoldDB" id="A0A6J2Y4S1"/>
<dbReference type="InterPro" id="IPR011604">
    <property type="entry name" value="PDDEXK-like_dom_sf"/>
</dbReference>
<dbReference type="RefSeq" id="XP_030757979.1">
    <property type="nucleotide sequence ID" value="XM_030902119.1"/>
</dbReference>
<dbReference type="Proteomes" id="UP000504635">
    <property type="component" value="Unplaced"/>
</dbReference>
<dbReference type="Pfam" id="PF09588">
    <property type="entry name" value="YqaJ"/>
    <property type="match status" value="1"/>
</dbReference>
<dbReference type="GO" id="GO:0006281">
    <property type="term" value="P:DNA repair"/>
    <property type="evidence" value="ECO:0007669"/>
    <property type="project" value="UniProtKB-ARBA"/>
</dbReference>
<protein>
    <submittedName>
        <fullName evidence="3">Uncharacterized protein LOC115883719 isoform X1</fullName>
    </submittedName>
</protein>
<name>A0A6J2Y4S1_SITOR</name>
<dbReference type="GeneID" id="115883719"/>
<dbReference type="KEGG" id="soy:115883719"/>
<accession>A0A6J2Y4S1</accession>
<organism evidence="2 3">
    <name type="scientific">Sitophilus oryzae</name>
    <name type="common">Rice weevil</name>
    <name type="synonym">Curculio oryzae</name>
    <dbReference type="NCBI Taxonomy" id="7048"/>
    <lineage>
        <taxon>Eukaryota</taxon>
        <taxon>Metazoa</taxon>
        <taxon>Ecdysozoa</taxon>
        <taxon>Arthropoda</taxon>
        <taxon>Hexapoda</taxon>
        <taxon>Insecta</taxon>
        <taxon>Pterygota</taxon>
        <taxon>Neoptera</taxon>
        <taxon>Endopterygota</taxon>
        <taxon>Coleoptera</taxon>
        <taxon>Polyphaga</taxon>
        <taxon>Cucujiformia</taxon>
        <taxon>Curculionidae</taxon>
        <taxon>Dryophthorinae</taxon>
        <taxon>Sitophilus</taxon>
    </lineage>
</organism>
<sequence>MFVQIWKKTDNYCVSYIEAILNVACQSPTMLYLTSIDIQVGKDCCAQIVSTLCNDDIEEAIHSPQRSVDWEKKRKYRITGSRCYEIYTYSKDDWETKSIKYFNPIQINNKYIKHGLKYDSSARDIFVKISGMTVVECGLVISSANRWLGYSPDGIIFFKDNPLYLLEIKCIFEGKTKTILEAIKSAKYVVEENGQYHLKKKHKYYG</sequence>
<reference evidence="3" key="1">
    <citation type="submission" date="2025-08" db="UniProtKB">
        <authorList>
            <consortium name="RefSeq"/>
        </authorList>
    </citation>
    <scope>IDENTIFICATION</scope>
    <source>
        <tissue evidence="3">Gonads</tissue>
    </source>
</reference>
<dbReference type="CDD" id="cd22343">
    <property type="entry name" value="PDDEXK_lambda_exonuclease-like"/>
    <property type="match status" value="1"/>
</dbReference>
<dbReference type="InParanoid" id="A0A6J2Y4S1"/>
<dbReference type="InterPro" id="IPR051703">
    <property type="entry name" value="NF-kappa-B_Signaling_Reg"/>
</dbReference>
<dbReference type="InterPro" id="IPR019080">
    <property type="entry name" value="YqaJ_viral_recombinase"/>
</dbReference>
<dbReference type="PANTHER" id="PTHR46609:SF8">
    <property type="entry name" value="YQAJ VIRAL RECOMBINASE DOMAIN-CONTAINING PROTEIN"/>
    <property type="match status" value="1"/>
</dbReference>
<feature type="domain" description="YqaJ viral recombinase" evidence="1">
    <location>
        <begin position="69"/>
        <end position="180"/>
    </location>
</feature>
<evidence type="ECO:0000259" key="1">
    <source>
        <dbReference type="Pfam" id="PF09588"/>
    </source>
</evidence>
<dbReference type="OrthoDB" id="6592755at2759"/>
<proteinExistence type="predicted"/>